<accession>A0A9D6Z2L3</accession>
<comment type="caution">
    <text evidence="2">The sequence shown here is derived from an EMBL/GenBank/DDBJ whole genome shotgun (WGS) entry which is preliminary data.</text>
</comment>
<proteinExistence type="predicted"/>
<dbReference type="EMBL" id="JACRDE010000152">
    <property type="protein sequence ID" value="MBI5248880.1"/>
    <property type="molecule type" value="Genomic_DNA"/>
</dbReference>
<sequence>MIARLVMLCCALVPLLCLAVAPERQQYDSAANLRFAPGQDISQFVELSDLTARFATDAGSGASDAGLGGVLARLEKPKSVGALYSGIDAETNGFEVCIALKPAAAGSGNAAFAGGQAPDRPVIVILSVPPNVAGELSITYKAHSEQIQGVKPMAVPAATIHPVLPK</sequence>
<evidence type="ECO:0000256" key="1">
    <source>
        <dbReference type="SAM" id="SignalP"/>
    </source>
</evidence>
<keyword evidence="1" id="KW-0732">Signal</keyword>
<feature type="chain" id="PRO_5038890636" description="PrcB C-terminal domain-containing protein" evidence="1">
    <location>
        <begin position="20"/>
        <end position="166"/>
    </location>
</feature>
<dbReference type="AlphaFoldDB" id="A0A9D6Z2L3"/>
<feature type="signal peptide" evidence="1">
    <location>
        <begin position="1"/>
        <end position="19"/>
    </location>
</feature>
<dbReference type="Proteomes" id="UP000807825">
    <property type="component" value="Unassembled WGS sequence"/>
</dbReference>
<gene>
    <name evidence="2" type="ORF">HY912_05245</name>
</gene>
<protein>
    <recommendedName>
        <fullName evidence="4">PrcB C-terminal domain-containing protein</fullName>
    </recommendedName>
</protein>
<evidence type="ECO:0008006" key="4">
    <source>
        <dbReference type="Google" id="ProtNLM"/>
    </source>
</evidence>
<organism evidence="2 3">
    <name type="scientific">Desulfomonile tiedjei</name>
    <dbReference type="NCBI Taxonomy" id="2358"/>
    <lineage>
        <taxon>Bacteria</taxon>
        <taxon>Pseudomonadati</taxon>
        <taxon>Thermodesulfobacteriota</taxon>
        <taxon>Desulfomonilia</taxon>
        <taxon>Desulfomonilales</taxon>
        <taxon>Desulfomonilaceae</taxon>
        <taxon>Desulfomonile</taxon>
    </lineage>
</organism>
<evidence type="ECO:0000313" key="2">
    <source>
        <dbReference type="EMBL" id="MBI5248880.1"/>
    </source>
</evidence>
<name>A0A9D6Z2L3_9BACT</name>
<reference evidence="2" key="1">
    <citation type="submission" date="2020-07" db="EMBL/GenBank/DDBJ databases">
        <title>Huge and variable diversity of episymbiotic CPR bacteria and DPANN archaea in groundwater ecosystems.</title>
        <authorList>
            <person name="He C.Y."/>
            <person name="Keren R."/>
            <person name="Whittaker M."/>
            <person name="Farag I.F."/>
            <person name="Doudna J."/>
            <person name="Cate J.H.D."/>
            <person name="Banfield J.F."/>
        </authorList>
    </citation>
    <scope>NUCLEOTIDE SEQUENCE</scope>
    <source>
        <strain evidence="2">NC_groundwater_1664_Pr3_B-0.1um_52_9</strain>
    </source>
</reference>
<evidence type="ECO:0000313" key="3">
    <source>
        <dbReference type="Proteomes" id="UP000807825"/>
    </source>
</evidence>